<name>A0A6P7NLC0_BETSP</name>
<evidence type="ECO:0000313" key="4">
    <source>
        <dbReference type="RefSeq" id="XP_040928482.1"/>
    </source>
</evidence>
<sequence length="326" mass="37068">MCRSGTLSATDGYKRSVCLNDRCHHKLFDHRSPAPCYSWRGGGGFKQLIHTLKPSCKELPSPFLLEDLLKEQHSKGKMNLAQLLRMKTGNKEKVYDHAAPLEFEPRVRGQPSSHGREVPHFVTLSVDIWFHSGQGNTQRYLTLWAHYIDRNFSFHNLARGTQRLRWSGVRHCSLRLVEAQVKAMAQEWGISQPNLLLFGGEGRKKIRLVPTEKDAEAGCVSPPNSTTFLETEDSPDEPSCWEHVHSNEELQTVPCFFSALQSCIEEVMSHNVISKTLNQFHSFLSSLLHPPAQSKSSYQHLAQSRLQTLTREEQTDLSSWAHSRPT</sequence>
<proteinExistence type="predicted"/>
<evidence type="ECO:0000313" key="1">
    <source>
        <dbReference type="Proteomes" id="UP000515150"/>
    </source>
</evidence>
<dbReference type="OrthoDB" id="2434995at2759"/>
<dbReference type="RefSeq" id="XP_029018774.1">
    <property type="nucleotide sequence ID" value="XM_029162941.2"/>
</dbReference>
<dbReference type="AlphaFoldDB" id="A0A6P7NLC0"/>
<dbReference type="RefSeq" id="XP_040928482.1">
    <property type="nucleotide sequence ID" value="XM_041072548.1"/>
</dbReference>
<keyword evidence="1" id="KW-1185">Reference proteome</keyword>
<evidence type="ECO:0000313" key="2">
    <source>
        <dbReference type="RefSeq" id="XP_029018774.1"/>
    </source>
</evidence>
<reference evidence="2 3" key="1">
    <citation type="submission" date="2025-04" db="UniProtKB">
        <authorList>
            <consortium name="RefSeq"/>
        </authorList>
    </citation>
    <scope>IDENTIFICATION</scope>
</reference>
<dbReference type="RefSeq" id="XP_029018783.1">
    <property type="nucleotide sequence ID" value="XM_029162950.2"/>
</dbReference>
<evidence type="ECO:0000313" key="3">
    <source>
        <dbReference type="RefSeq" id="XP_029018783.1"/>
    </source>
</evidence>
<dbReference type="KEGG" id="bspl:114862522"/>
<dbReference type="GeneID" id="114862522"/>
<gene>
    <name evidence="2 3 4" type="primary">LOC114862522</name>
</gene>
<dbReference type="Proteomes" id="UP000515150">
    <property type="component" value="Chromosome 1"/>
</dbReference>
<protein>
    <submittedName>
        <fullName evidence="2 3">Uncharacterized protein LOC114862522 isoform X1</fullName>
    </submittedName>
</protein>
<organism evidence="1 3">
    <name type="scientific">Betta splendens</name>
    <name type="common">Siamese fighting fish</name>
    <dbReference type="NCBI Taxonomy" id="158456"/>
    <lineage>
        <taxon>Eukaryota</taxon>
        <taxon>Metazoa</taxon>
        <taxon>Chordata</taxon>
        <taxon>Craniata</taxon>
        <taxon>Vertebrata</taxon>
        <taxon>Euteleostomi</taxon>
        <taxon>Actinopterygii</taxon>
        <taxon>Neopterygii</taxon>
        <taxon>Teleostei</taxon>
        <taxon>Neoteleostei</taxon>
        <taxon>Acanthomorphata</taxon>
        <taxon>Anabantaria</taxon>
        <taxon>Anabantiformes</taxon>
        <taxon>Anabantoidei</taxon>
        <taxon>Osphronemidae</taxon>
        <taxon>Betta</taxon>
    </lineage>
</organism>
<accession>A0A6P7NLC0</accession>